<organism evidence="1 2">
    <name type="scientific">Solanum verrucosum</name>
    <dbReference type="NCBI Taxonomy" id="315347"/>
    <lineage>
        <taxon>Eukaryota</taxon>
        <taxon>Viridiplantae</taxon>
        <taxon>Streptophyta</taxon>
        <taxon>Embryophyta</taxon>
        <taxon>Tracheophyta</taxon>
        <taxon>Spermatophyta</taxon>
        <taxon>Magnoliopsida</taxon>
        <taxon>eudicotyledons</taxon>
        <taxon>Gunneridae</taxon>
        <taxon>Pentapetalae</taxon>
        <taxon>asterids</taxon>
        <taxon>lamiids</taxon>
        <taxon>Solanales</taxon>
        <taxon>Solanaceae</taxon>
        <taxon>Solanoideae</taxon>
        <taxon>Solaneae</taxon>
        <taxon>Solanum</taxon>
    </lineage>
</organism>
<name>A0AAF0U6H4_SOLVR</name>
<dbReference type="Proteomes" id="UP001234989">
    <property type="component" value="Chromosome 7"/>
</dbReference>
<dbReference type="InterPro" id="IPR029063">
    <property type="entry name" value="SAM-dependent_MTases_sf"/>
</dbReference>
<dbReference type="EMBL" id="CP133618">
    <property type="protein sequence ID" value="WMV40122.1"/>
    <property type="molecule type" value="Genomic_DNA"/>
</dbReference>
<keyword evidence="2" id="KW-1185">Reference proteome</keyword>
<dbReference type="CDD" id="cd02440">
    <property type="entry name" value="AdoMet_MTases"/>
    <property type="match status" value="1"/>
</dbReference>
<sequence length="284" mass="31715">MNHKWLVVNGAIEDWPKNEIKVVKDDLLDPSQFRTETSSLRSRVEYHCRAERNNTGKWKFNGKEISLEWWSPAQSVIEGTRRTPQKTKRGAYRYVPVVRGVYQNVCVDRMCCFNLGVDTSLPALQLAKENVALNGLDPRRISFLRQDATEFMKAAVSRNESWDIVILDPPKLAPRKKVLKNASGMYRNLNNLAMQLTKRGGLLMTCSCSGAMTQSGMFFRILQAISSLIVQSGPAGSMSTFQGAASMAGRKITVVREAGAACDHPIDPAYLEGAYLTNILLRVL</sequence>
<dbReference type="PANTHER" id="PTHR42873">
    <property type="entry name" value="RIBOSOMAL RNA LARGE SUBUNIT METHYLTRANSFERASE"/>
    <property type="match status" value="1"/>
</dbReference>
<dbReference type="AlphaFoldDB" id="A0AAF0U6H4"/>
<dbReference type="Gene3D" id="3.40.50.150">
    <property type="entry name" value="Vaccinia Virus protein VP39"/>
    <property type="match status" value="1"/>
</dbReference>
<evidence type="ECO:0000313" key="2">
    <source>
        <dbReference type="Proteomes" id="UP001234989"/>
    </source>
</evidence>
<evidence type="ECO:0008006" key="3">
    <source>
        <dbReference type="Google" id="ProtNLM"/>
    </source>
</evidence>
<gene>
    <name evidence="1" type="ORF">MTR67_033507</name>
</gene>
<reference evidence="1" key="1">
    <citation type="submission" date="2023-08" db="EMBL/GenBank/DDBJ databases">
        <title>A de novo genome assembly of Solanum verrucosum Schlechtendal, a Mexican diploid species geographically isolated from the other diploid A-genome species in potato relatives.</title>
        <authorList>
            <person name="Hosaka K."/>
        </authorList>
    </citation>
    <scope>NUCLEOTIDE SEQUENCE</scope>
    <source>
        <tissue evidence="1">Young leaves</tissue>
    </source>
</reference>
<dbReference type="SUPFAM" id="SSF53335">
    <property type="entry name" value="S-adenosyl-L-methionine-dependent methyltransferases"/>
    <property type="match status" value="1"/>
</dbReference>
<protein>
    <recommendedName>
        <fullName evidence="3">S-adenosylmethionine-dependent methyltransferase domain-containing protein</fullName>
    </recommendedName>
</protein>
<accession>A0AAF0U6H4</accession>
<evidence type="ECO:0000313" key="1">
    <source>
        <dbReference type="EMBL" id="WMV40122.1"/>
    </source>
</evidence>
<proteinExistence type="predicted"/>
<dbReference type="PANTHER" id="PTHR42873:SF1">
    <property type="entry name" value="S-ADENOSYLMETHIONINE-DEPENDENT METHYLTRANSFERASE DOMAIN-CONTAINING PROTEIN"/>
    <property type="match status" value="1"/>
</dbReference>